<comment type="caution">
    <text evidence="3">The sequence shown here is derived from an EMBL/GenBank/DDBJ whole genome shotgun (WGS) entry which is preliminary data.</text>
</comment>
<dbReference type="RefSeq" id="WP_224606002.1">
    <property type="nucleotide sequence ID" value="NZ_JAIQXV010000003.1"/>
</dbReference>
<dbReference type="Pfam" id="PF18682">
    <property type="entry name" value="PilA4"/>
    <property type="match status" value="1"/>
</dbReference>
<protein>
    <recommendedName>
        <fullName evidence="2">Pilin A4 domain-containing protein</fullName>
    </recommendedName>
</protein>
<name>A0ABW1ZEC8_9DEIO</name>
<evidence type="ECO:0000313" key="4">
    <source>
        <dbReference type="Proteomes" id="UP001596317"/>
    </source>
</evidence>
<feature type="domain" description="Pilin A4" evidence="2">
    <location>
        <begin position="40"/>
        <end position="121"/>
    </location>
</feature>
<dbReference type="InterPro" id="IPR041050">
    <property type="entry name" value="PilA4"/>
</dbReference>
<keyword evidence="1" id="KW-0732">Signal</keyword>
<gene>
    <name evidence="3" type="ORF">ACFP90_01675</name>
</gene>
<proteinExistence type="predicted"/>
<evidence type="ECO:0000256" key="1">
    <source>
        <dbReference type="SAM" id="SignalP"/>
    </source>
</evidence>
<evidence type="ECO:0000313" key="3">
    <source>
        <dbReference type="EMBL" id="MFC6659214.1"/>
    </source>
</evidence>
<organism evidence="3 4">
    <name type="scientific">Deinococcus multiflagellatus</name>
    <dbReference type="NCBI Taxonomy" id="1656887"/>
    <lineage>
        <taxon>Bacteria</taxon>
        <taxon>Thermotogati</taxon>
        <taxon>Deinococcota</taxon>
        <taxon>Deinococci</taxon>
        <taxon>Deinococcales</taxon>
        <taxon>Deinococcaceae</taxon>
        <taxon>Deinococcus</taxon>
    </lineage>
</organism>
<evidence type="ECO:0000259" key="2">
    <source>
        <dbReference type="Pfam" id="PF18682"/>
    </source>
</evidence>
<feature type="signal peptide" evidence="1">
    <location>
        <begin position="1"/>
        <end position="20"/>
    </location>
</feature>
<feature type="chain" id="PRO_5045457443" description="Pilin A4 domain-containing protein" evidence="1">
    <location>
        <begin position="21"/>
        <end position="131"/>
    </location>
</feature>
<dbReference type="EMBL" id="JBHSWB010000001">
    <property type="protein sequence ID" value="MFC6659214.1"/>
    <property type="molecule type" value="Genomic_DNA"/>
</dbReference>
<dbReference type="Gene3D" id="3.30.1300.70">
    <property type="match status" value="1"/>
</dbReference>
<keyword evidence="4" id="KW-1185">Reference proteome</keyword>
<dbReference type="PROSITE" id="PS51257">
    <property type="entry name" value="PROKAR_LIPOPROTEIN"/>
    <property type="match status" value="1"/>
</dbReference>
<accession>A0ABW1ZEC8</accession>
<sequence length="131" mass="13639">MNRLYAALSGALLLSLASCAPERIGEAAGQLSEARTRAVNTAAQAYIHQCMVGIEVKKVESGGKNYAFLPETSSCADGVLGQTALPGSENVARSEIVPNADKTGYVLTVEAVSGKTYRHDSLAGPGIEEVQ</sequence>
<dbReference type="Proteomes" id="UP001596317">
    <property type="component" value="Unassembled WGS sequence"/>
</dbReference>
<reference evidence="4" key="1">
    <citation type="journal article" date="2019" name="Int. J. Syst. Evol. Microbiol.">
        <title>The Global Catalogue of Microorganisms (GCM) 10K type strain sequencing project: providing services to taxonomists for standard genome sequencing and annotation.</title>
        <authorList>
            <consortium name="The Broad Institute Genomics Platform"/>
            <consortium name="The Broad Institute Genome Sequencing Center for Infectious Disease"/>
            <person name="Wu L."/>
            <person name="Ma J."/>
        </authorList>
    </citation>
    <scope>NUCLEOTIDE SEQUENCE [LARGE SCALE GENOMIC DNA]</scope>
    <source>
        <strain evidence="4">CCUG 63830</strain>
    </source>
</reference>